<proteinExistence type="predicted"/>
<dbReference type="KEGG" id="pfaa:MM59RIKEN_21070"/>
<dbReference type="Proteomes" id="UP000679848">
    <property type="component" value="Chromosome"/>
</dbReference>
<dbReference type="Pfam" id="PF07833">
    <property type="entry name" value="Cu_amine_oxidN1"/>
    <property type="match status" value="1"/>
</dbReference>
<accession>A0A810Q967</accession>
<dbReference type="InterPro" id="IPR036582">
    <property type="entry name" value="Mao_N_sf"/>
</dbReference>
<evidence type="ECO:0000259" key="2">
    <source>
        <dbReference type="Pfam" id="PF07833"/>
    </source>
</evidence>
<organism evidence="3 4">
    <name type="scientific">Pusillibacter faecalis</name>
    <dbReference type="NCBI Taxonomy" id="2714358"/>
    <lineage>
        <taxon>Bacteria</taxon>
        <taxon>Bacillati</taxon>
        <taxon>Bacillota</taxon>
        <taxon>Clostridia</taxon>
        <taxon>Eubacteriales</taxon>
        <taxon>Oscillospiraceae</taxon>
        <taxon>Pusillibacter</taxon>
    </lineage>
</organism>
<dbReference type="AlphaFoldDB" id="A0A810Q967"/>
<evidence type="ECO:0000313" key="4">
    <source>
        <dbReference type="Proteomes" id="UP000679848"/>
    </source>
</evidence>
<reference evidence="3" key="1">
    <citation type="submission" date="2020-09" db="EMBL/GenBank/DDBJ databases">
        <title>New species isolated from human feces.</title>
        <authorList>
            <person name="Kitahara M."/>
            <person name="Shigeno Y."/>
            <person name="Shime M."/>
            <person name="Matsumoto Y."/>
            <person name="Nakamura S."/>
            <person name="Motooka D."/>
            <person name="Fukuoka S."/>
            <person name="Nishikawa H."/>
            <person name="Benno Y."/>
        </authorList>
    </citation>
    <scope>NUCLEOTIDE SEQUENCE</scope>
    <source>
        <strain evidence="3">MM59</strain>
    </source>
</reference>
<dbReference type="RefSeq" id="WP_187029580.1">
    <property type="nucleotide sequence ID" value="NZ_AP023420.1"/>
</dbReference>
<feature type="domain" description="Copper amine oxidase-like N-terminal" evidence="2">
    <location>
        <begin position="233"/>
        <end position="271"/>
    </location>
</feature>
<evidence type="ECO:0000256" key="1">
    <source>
        <dbReference type="SAM" id="SignalP"/>
    </source>
</evidence>
<gene>
    <name evidence="3" type="ORF">MM59RIKEN_21070</name>
</gene>
<evidence type="ECO:0000313" key="3">
    <source>
        <dbReference type="EMBL" id="BCK84788.1"/>
    </source>
</evidence>
<keyword evidence="1" id="KW-0732">Signal</keyword>
<name>A0A810Q967_9FIRM</name>
<keyword evidence="4" id="KW-1185">Reference proteome</keyword>
<sequence length="329" mass="35242">MKRLITCLLALTLCAGLMCAPAAAAEESAPSRLTPVQVWGTITRLDDDSILLENSNESNPNSEIIVHLSETTYLIDAVTGDPMKTEDLKDGDTVYAWVGPAMALSLPPQAAATIVLGNIPADYAVPQYYQVAEVKPQIAQPINPPQPLTYVEFTATDGTEVKITDKAQLTPYLTKNMVYLESILPGTELLVWKDSQGSVIKAMLFAYDYRGYLSVSEEAVSVNGAVVGKTRASEDGDVLLPIRAVAEALGMEVSWDAAKGAVVSYGEKMIKPAPLTTNVLFTAMPGGEILGVDGDGETYETYGTCVKENGVTYLSLHTLANLLNLFIAD</sequence>
<dbReference type="EMBL" id="AP023420">
    <property type="protein sequence ID" value="BCK84788.1"/>
    <property type="molecule type" value="Genomic_DNA"/>
</dbReference>
<dbReference type="InterPro" id="IPR012854">
    <property type="entry name" value="Cu_amine_oxidase-like_N"/>
</dbReference>
<dbReference type="Gene3D" id="3.30.457.10">
    <property type="entry name" value="Copper amine oxidase-like, N-terminal domain"/>
    <property type="match status" value="1"/>
</dbReference>
<dbReference type="SUPFAM" id="SSF55383">
    <property type="entry name" value="Copper amine oxidase, domain N"/>
    <property type="match status" value="1"/>
</dbReference>
<feature type="chain" id="PRO_5032994518" description="Copper amine oxidase-like N-terminal domain-containing protein" evidence="1">
    <location>
        <begin position="25"/>
        <end position="329"/>
    </location>
</feature>
<feature type="signal peptide" evidence="1">
    <location>
        <begin position="1"/>
        <end position="24"/>
    </location>
</feature>
<protein>
    <recommendedName>
        <fullName evidence="2">Copper amine oxidase-like N-terminal domain-containing protein</fullName>
    </recommendedName>
</protein>